<dbReference type="EMBL" id="LR593886">
    <property type="protein sequence ID" value="VTR96182.1"/>
    <property type="molecule type" value="Genomic_DNA"/>
</dbReference>
<dbReference type="InterPro" id="IPR014284">
    <property type="entry name" value="RNA_pol_sigma-70_dom"/>
</dbReference>
<dbReference type="InterPro" id="IPR013324">
    <property type="entry name" value="RNA_pol_sigma_r3/r4-like"/>
</dbReference>
<dbReference type="GO" id="GO:0005829">
    <property type="term" value="C:cytosol"/>
    <property type="evidence" value="ECO:0007669"/>
    <property type="project" value="UniProtKB-ARBA"/>
</dbReference>
<feature type="domain" description="RNA polymerase sigma-70 region 2" evidence="4">
    <location>
        <begin position="38"/>
        <end position="104"/>
    </location>
</feature>
<dbReference type="SUPFAM" id="SSF50969">
    <property type="entry name" value="YVTN repeat-like/Quinoprotein amine dehydrogenase"/>
    <property type="match status" value="2"/>
</dbReference>
<dbReference type="InterPro" id="IPR002372">
    <property type="entry name" value="PQQ_rpt_dom"/>
</dbReference>
<evidence type="ECO:0000256" key="3">
    <source>
        <dbReference type="PROSITE-ProRule" id="PRU00221"/>
    </source>
</evidence>
<dbReference type="PANTHER" id="PTHR19879">
    <property type="entry name" value="TRANSCRIPTION INITIATION FACTOR TFIID"/>
    <property type="match status" value="1"/>
</dbReference>
<dbReference type="SUPFAM" id="SSF88946">
    <property type="entry name" value="Sigma2 domain of RNA polymerase sigma factors"/>
    <property type="match status" value="1"/>
</dbReference>
<feature type="repeat" description="WD" evidence="3">
    <location>
        <begin position="618"/>
        <end position="658"/>
    </location>
</feature>
<dbReference type="Gene3D" id="1.10.10.10">
    <property type="entry name" value="Winged helix-like DNA-binding domain superfamily/Winged helix DNA-binding domain"/>
    <property type="match status" value="1"/>
</dbReference>
<dbReference type="InterPro" id="IPR036388">
    <property type="entry name" value="WH-like_DNA-bd_sf"/>
</dbReference>
<dbReference type="SUPFAM" id="SSF50998">
    <property type="entry name" value="Quinoprotein alcohol dehydrogenase-like"/>
    <property type="match status" value="1"/>
</dbReference>
<dbReference type="InterPro" id="IPR001680">
    <property type="entry name" value="WD40_rpt"/>
</dbReference>
<dbReference type="InterPro" id="IPR013249">
    <property type="entry name" value="RNA_pol_sigma70_r4_t2"/>
</dbReference>
<dbReference type="AlphaFoldDB" id="A0A6P2D9K2"/>
<dbReference type="PROSITE" id="PS50082">
    <property type="entry name" value="WD_REPEATS_2"/>
    <property type="match status" value="5"/>
</dbReference>
<dbReference type="InterPro" id="IPR019775">
    <property type="entry name" value="WD40_repeat_CS"/>
</dbReference>
<organism evidence="7 8">
    <name type="scientific">Gemmata massiliana</name>
    <dbReference type="NCBI Taxonomy" id="1210884"/>
    <lineage>
        <taxon>Bacteria</taxon>
        <taxon>Pseudomonadati</taxon>
        <taxon>Planctomycetota</taxon>
        <taxon>Planctomycetia</taxon>
        <taxon>Gemmatales</taxon>
        <taxon>Gemmataceae</taxon>
        <taxon>Gemmata</taxon>
    </lineage>
</organism>
<dbReference type="Gene3D" id="2.130.10.10">
    <property type="entry name" value="YVTN repeat-like/Quinoprotein amine dehydrogenase"/>
    <property type="match status" value="4"/>
</dbReference>
<dbReference type="Pfam" id="PF08281">
    <property type="entry name" value="Sigma70_r4_2"/>
    <property type="match status" value="1"/>
</dbReference>
<dbReference type="NCBIfam" id="TIGR02937">
    <property type="entry name" value="sigma70-ECF"/>
    <property type="match status" value="1"/>
</dbReference>
<dbReference type="PROSITE" id="PS50294">
    <property type="entry name" value="WD_REPEATS_REGION"/>
    <property type="match status" value="2"/>
</dbReference>
<name>A0A6P2D9K2_9BACT</name>
<sequence length="1079" mass="115419">MSRFRPLVAARLSAAPDSDGGLVERFVTAADQDAFAELVRRHGPMVLGVCRRAARDSELADDAFQATFLTLARKAGGLTNPAAVASWLFGVARRVASKARRREAARGRLIRPSRAVPPSEPSPDWTDLLTALDDELARLPDRYRAPLLACYLDGRTQDEAARQLGWSQSTLRRRLDAARTLLKERMTARGATLGGGLIAGILSPTAAPAVSVPLTRAVADHAAGASPPPRVLALFGEANRTSARAALVLAGATLSAVLVWAAWSPGDRPPAGEKTAPLATASEKTEALAPVDTFGDPLPVDALARLGTVRFRDGAHVRAIAFAPDGKTVASAGFHARVHVWESATGKELLRFNGEDSRLPGFEVILGLAFSPDGKTLAMARINGSACLCEAATGRERHRLTGRAGWVAFAPDGKTVAYGPTNTDPDEPVFRLADVETGKELYALKERKGAVATGTFSPDGKTLAAADERGIHLFDPSTHRSALLGIDAGARFSSLTFSPDGKTLAAISHARRSLQLTEIPGGKTLWTAELPEGRLPHAPLFTSDGKAVATGHADGFVRFWDAKTGKKEREFRAHDDGIAVLALSPDGRTLATSSDSHDGGDHTMRLWEVATGKPYARAEAPDKDILELAFSPNGRQVASREDGAIRLWDAANGKMIARWPSGGPVAFTPDGQTVVRGGWDKVHFLDAASGKEVRHFAAHRNGIRCLVLDRAAKVIATSGNDERMYLWDFATGRLLHDLGAPQRTFVFRLALSPDGTTLASVQNGSIRLWDTATGKLVRELPEPRVTDATFSPDGKYLASAARAIERDRGVSVTRLREVATGKEVWVERGPGEDSCDSLVFSPDGRTLIGGGQHGKAVVVWEIATGRVRHRFNGHQAPVVCVAVSPDGRVIASGSADASALLWDATGQRARENPPAPLRADQLTAAWTDLAAPDAATAYRAVCALRSVPAQAVPLIEPRLKPVVPADAEKVAEAIGNLDHEQFAVRERATQDLERMGEAAEPALRKALVGNPSPEAVRRLEQLVARLQGRELWRRLRAIEVLEQVPGPEARKLLTALAEGAPKARLTTEARAALDRLDRK</sequence>
<evidence type="ECO:0000313" key="8">
    <source>
        <dbReference type="Proteomes" id="UP000464178"/>
    </source>
</evidence>
<dbReference type="GO" id="GO:0016987">
    <property type="term" value="F:sigma factor activity"/>
    <property type="evidence" value="ECO:0007669"/>
    <property type="project" value="InterPro"/>
</dbReference>
<evidence type="ECO:0000259" key="4">
    <source>
        <dbReference type="Pfam" id="PF04542"/>
    </source>
</evidence>
<dbReference type="PROSITE" id="PS00678">
    <property type="entry name" value="WD_REPEATS_1"/>
    <property type="match status" value="2"/>
</dbReference>
<evidence type="ECO:0000313" key="7">
    <source>
        <dbReference type="EMBL" id="VTR96182.1"/>
    </source>
</evidence>
<evidence type="ECO:0000256" key="2">
    <source>
        <dbReference type="ARBA" id="ARBA00022737"/>
    </source>
</evidence>
<reference evidence="7 8" key="1">
    <citation type="submission" date="2019-05" db="EMBL/GenBank/DDBJ databases">
        <authorList>
            <consortium name="Science for Life Laboratories"/>
        </authorList>
    </citation>
    <scope>NUCLEOTIDE SEQUENCE [LARGE SCALE GENOMIC DNA]</scope>
    <source>
        <strain evidence="7">Soil9</strain>
    </source>
</reference>
<evidence type="ECO:0000259" key="6">
    <source>
        <dbReference type="Pfam" id="PF13360"/>
    </source>
</evidence>
<dbReference type="PANTHER" id="PTHR19879:SF9">
    <property type="entry name" value="TRANSCRIPTION INITIATION FACTOR TFIID SUBUNIT 5"/>
    <property type="match status" value="1"/>
</dbReference>
<dbReference type="KEGG" id="gms:SOIL9_15320"/>
<dbReference type="InterPro" id="IPR011047">
    <property type="entry name" value="Quinoprotein_ADH-like_sf"/>
</dbReference>
<dbReference type="Gene3D" id="1.10.1740.10">
    <property type="match status" value="1"/>
</dbReference>
<dbReference type="CDD" id="cd00200">
    <property type="entry name" value="WD40"/>
    <property type="match status" value="2"/>
</dbReference>
<dbReference type="GO" id="GO:0006352">
    <property type="term" value="P:DNA-templated transcription initiation"/>
    <property type="evidence" value="ECO:0007669"/>
    <property type="project" value="InterPro"/>
</dbReference>
<proteinExistence type="predicted"/>
<dbReference type="SUPFAM" id="SSF88659">
    <property type="entry name" value="Sigma3 and sigma4 domains of RNA polymerase sigma factors"/>
    <property type="match status" value="1"/>
</dbReference>
<keyword evidence="1 3" id="KW-0853">WD repeat</keyword>
<dbReference type="Pfam" id="PF04542">
    <property type="entry name" value="Sigma70_r2"/>
    <property type="match status" value="1"/>
</dbReference>
<dbReference type="Pfam" id="PF00400">
    <property type="entry name" value="WD40"/>
    <property type="match status" value="4"/>
</dbReference>
<dbReference type="InterPro" id="IPR007627">
    <property type="entry name" value="RNA_pol_sigma70_r2"/>
</dbReference>
<dbReference type="SMART" id="SM00320">
    <property type="entry name" value="WD40"/>
    <property type="match status" value="11"/>
</dbReference>
<accession>A0A6P2D9K2</accession>
<keyword evidence="8" id="KW-1185">Reference proteome</keyword>
<dbReference type="GO" id="GO:0003677">
    <property type="term" value="F:DNA binding"/>
    <property type="evidence" value="ECO:0007669"/>
    <property type="project" value="InterPro"/>
</dbReference>
<evidence type="ECO:0000256" key="1">
    <source>
        <dbReference type="ARBA" id="ARBA00022574"/>
    </source>
</evidence>
<protein>
    <recommendedName>
        <fullName evidence="9">RNA polymerase sigma-70 region 2 domain-containing protein</fullName>
    </recommendedName>
</protein>
<dbReference type="CDD" id="cd06171">
    <property type="entry name" value="Sigma70_r4"/>
    <property type="match status" value="1"/>
</dbReference>
<feature type="repeat" description="WD" evidence="3">
    <location>
        <begin position="541"/>
        <end position="570"/>
    </location>
</feature>
<feature type="domain" description="Pyrrolo-quinoline quinone repeat" evidence="6">
    <location>
        <begin position="642"/>
        <end position="786"/>
    </location>
</feature>
<feature type="repeat" description="WD" evidence="3">
    <location>
        <begin position="696"/>
        <end position="737"/>
    </location>
</feature>
<gene>
    <name evidence="7" type="ORF">SOIL9_15320</name>
</gene>
<feature type="domain" description="RNA polymerase sigma factor 70 region 4 type 2" evidence="5">
    <location>
        <begin position="131"/>
        <end position="180"/>
    </location>
</feature>
<keyword evidence="2" id="KW-0677">Repeat</keyword>
<dbReference type="Proteomes" id="UP000464178">
    <property type="component" value="Chromosome"/>
</dbReference>
<dbReference type="InterPro" id="IPR013325">
    <property type="entry name" value="RNA_pol_sigma_r2"/>
</dbReference>
<feature type="repeat" description="WD" evidence="3">
    <location>
        <begin position="871"/>
        <end position="912"/>
    </location>
</feature>
<evidence type="ECO:0008006" key="9">
    <source>
        <dbReference type="Google" id="ProtNLM"/>
    </source>
</evidence>
<dbReference type="InterPro" id="IPR011044">
    <property type="entry name" value="Quino_amine_DH_bsu"/>
</dbReference>
<dbReference type="Pfam" id="PF13360">
    <property type="entry name" value="PQQ_2"/>
    <property type="match status" value="1"/>
</dbReference>
<evidence type="ECO:0000259" key="5">
    <source>
        <dbReference type="Pfam" id="PF08281"/>
    </source>
</evidence>
<feature type="repeat" description="WD" evidence="3">
    <location>
        <begin position="317"/>
        <end position="351"/>
    </location>
</feature>
<dbReference type="InterPro" id="IPR015943">
    <property type="entry name" value="WD40/YVTN_repeat-like_dom_sf"/>
</dbReference>